<dbReference type="STRING" id="37625.SAMN05660420_00971"/>
<feature type="transmembrane region" description="Helical" evidence="1">
    <location>
        <begin position="161"/>
        <end position="178"/>
    </location>
</feature>
<reference evidence="2 3" key="1">
    <citation type="submission" date="2016-10" db="EMBL/GenBank/DDBJ databases">
        <authorList>
            <person name="de Groot N.N."/>
        </authorList>
    </citation>
    <scope>NUCLEOTIDE SEQUENCE [LARGE SCALE GENOMIC DNA]</scope>
    <source>
        <strain evidence="2 3">DSM 7343</strain>
    </source>
</reference>
<accession>A0A1H3XH03</accession>
<keyword evidence="1" id="KW-0812">Transmembrane</keyword>
<evidence type="ECO:0000256" key="1">
    <source>
        <dbReference type="SAM" id="Phobius"/>
    </source>
</evidence>
<dbReference type="OrthoDB" id="5293851at2"/>
<feature type="transmembrane region" description="Helical" evidence="1">
    <location>
        <begin position="255"/>
        <end position="278"/>
    </location>
</feature>
<organism evidence="2 3">
    <name type="scientific">Desulfuromusa kysingii</name>
    <dbReference type="NCBI Taxonomy" id="37625"/>
    <lineage>
        <taxon>Bacteria</taxon>
        <taxon>Pseudomonadati</taxon>
        <taxon>Thermodesulfobacteriota</taxon>
        <taxon>Desulfuromonadia</taxon>
        <taxon>Desulfuromonadales</taxon>
        <taxon>Geopsychrobacteraceae</taxon>
        <taxon>Desulfuromusa</taxon>
    </lineage>
</organism>
<dbReference type="Proteomes" id="UP000199409">
    <property type="component" value="Unassembled WGS sequence"/>
</dbReference>
<evidence type="ECO:0000313" key="3">
    <source>
        <dbReference type="Proteomes" id="UP000199409"/>
    </source>
</evidence>
<dbReference type="AlphaFoldDB" id="A0A1H3XH03"/>
<gene>
    <name evidence="2" type="ORF">SAMN05660420_00971</name>
</gene>
<proteinExistence type="predicted"/>
<dbReference type="EMBL" id="FNQN01000002">
    <property type="protein sequence ID" value="SDZ98667.1"/>
    <property type="molecule type" value="Genomic_DNA"/>
</dbReference>
<sequence>MLKDRRKILTSLILIALFLVIVLAPLRSVVFENPLFKQIDNTATTQIEASLTRALASFALARVTNGVISVIQESEVAVSPAGVGLNLAFGQILDPLNDMVERFSWVMLVALSSLGVQRFLLEASPWLGIEVIASSALLLWLAGLWLGNWIRLDLASLGKRLLFLAIIVRFAVPLTAALNQTTYDYFLAERYTVASHSIAATNTELQQIETTPDAPTTEGWWQQFTAHLKQAELAIDFARIQSWMTERSTQMIDNFLDLLVVFLLNTVILPLAFLWGIFRFFKVLTGMSLLPQVEQTLGKKIAGSKTARS</sequence>
<evidence type="ECO:0000313" key="2">
    <source>
        <dbReference type="EMBL" id="SDZ98667.1"/>
    </source>
</evidence>
<keyword evidence="3" id="KW-1185">Reference proteome</keyword>
<keyword evidence="1" id="KW-1133">Transmembrane helix</keyword>
<feature type="transmembrane region" description="Helical" evidence="1">
    <location>
        <begin position="128"/>
        <end position="149"/>
    </location>
</feature>
<name>A0A1H3XH03_9BACT</name>
<dbReference type="RefSeq" id="WP_092345265.1">
    <property type="nucleotide sequence ID" value="NZ_FNQN01000002.1"/>
</dbReference>
<protein>
    <submittedName>
        <fullName evidence="2">Uncharacterized protein</fullName>
    </submittedName>
</protein>
<keyword evidence="1" id="KW-0472">Membrane</keyword>